<keyword evidence="2" id="KW-0560">Oxidoreductase</keyword>
<dbReference type="Pfam" id="PF14226">
    <property type="entry name" value="DIOX_N"/>
    <property type="match status" value="1"/>
</dbReference>
<dbReference type="PRINTS" id="PR00682">
    <property type="entry name" value="IPNSYNTHASE"/>
</dbReference>
<evidence type="ECO:0000259" key="3">
    <source>
        <dbReference type="PROSITE" id="PS51471"/>
    </source>
</evidence>
<comment type="similarity">
    <text evidence="1 2">Belongs to the iron/ascorbate-dependent oxidoreductase family.</text>
</comment>
<keyword evidence="5" id="KW-1185">Reference proteome</keyword>
<organism evidence="4 5">
    <name type="scientific">Nothophoma quercina</name>
    <dbReference type="NCBI Taxonomy" id="749835"/>
    <lineage>
        <taxon>Eukaryota</taxon>
        <taxon>Fungi</taxon>
        <taxon>Dikarya</taxon>
        <taxon>Ascomycota</taxon>
        <taxon>Pezizomycotina</taxon>
        <taxon>Dothideomycetes</taxon>
        <taxon>Pleosporomycetidae</taxon>
        <taxon>Pleosporales</taxon>
        <taxon>Pleosporineae</taxon>
        <taxon>Didymellaceae</taxon>
        <taxon>Nothophoma</taxon>
    </lineage>
</organism>
<keyword evidence="2" id="KW-0408">Iron</keyword>
<dbReference type="SUPFAM" id="SSF51197">
    <property type="entry name" value="Clavaminate synthase-like"/>
    <property type="match status" value="1"/>
</dbReference>
<reference evidence="4 5" key="1">
    <citation type="submission" date="2024-02" db="EMBL/GenBank/DDBJ databases">
        <title>De novo assembly and annotation of 12 fungi associated with fruit tree decline syndrome in Ontario, Canada.</title>
        <authorList>
            <person name="Sulman M."/>
            <person name="Ellouze W."/>
            <person name="Ilyukhin E."/>
        </authorList>
    </citation>
    <scope>NUCLEOTIDE SEQUENCE [LARGE SCALE GENOMIC DNA]</scope>
    <source>
        <strain evidence="4 5">M97-236</strain>
    </source>
</reference>
<evidence type="ECO:0000256" key="1">
    <source>
        <dbReference type="ARBA" id="ARBA00008056"/>
    </source>
</evidence>
<gene>
    <name evidence="4" type="ORF">SLS59_003096</name>
</gene>
<dbReference type="InterPro" id="IPR026992">
    <property type="entry name" value="DIOX_N"/>
</dbReference>
<proteinExistence type="inferred from homology"/>
<accession>A0ABR3RNX1</accession>
<dbReference type="Proteomes" id="UP001521222">
    <property type="component" value="Unassembled WGS sequence"/>
</dbReference>
<dbReference type="InterPro" id="IPR027443">
    <property type="entry name" value="IPNS-like_sf"/>
</dbReference>
<protein>
    <recommendedName>
        <fullName evidence="3">Fe2OG dioxygenase domain-containing protein</fullName>
    </recommendedName>
</protein>
<dbReference type="InterPro" id="IPR044861">
    <property type="entry name" value="IPNS-like_FE2OG_OXY"/>
</dbReference>
<dbReference type="Gene3D" id="2.60.120.330">
    <property type="entry name" value="B-lactam Antibiotic, Isopenicillin N Synthase, Chain"/>
    <property type="match status" value="1"/>
</dbReference>
<dbReference type="InterPro" id="IPR005123">
    <property type="entry name" value="Oxoglu/Fe-dep_dioxygenase_dom"/>
</dbReference>
<name>A0ABR3RNX1_9PLEO</name>
<evidence type="ECO:0000256" key="2">
    <source>
        <dbReference type="RuleBase" id="RU003682"/>
    </source>
</evidence>
<dbReference type="Pfam" id="PF03171">
    <property type="entry name" value="2OG-FeII_Oxy"/>
    <property type="match status" value="1"/>
</dbReference>
<evidence type="ECO:0000313" key="4">
    <source>
        <dbReference type="EMBL" id="KAL1605973.1"/>
    </source>
</evidence>
<dbReference type="PANTHER" id="PTHR47990">
    <property type="entry name" value="2-OXOGLUTARATE (2OG) AND FE(II)-DEPENDENT OXYGENASE SUPERFAMILY PROTEIN-RELATED"/>
    <property type="match status" value="1"/>
</dbReference>
<comment type="caution">
    <text evidence="4">The sequence shown here is derived from an EMBL/GenBank/DDBJ whole genome shotgun (WGS) entry which is preliminary data.</text>
</comment>
<keyword evidence="2" id="KW-0479">Metal-binding</keyword>
<feature type="domain" description="Fe2OG dioxygenase" evidence="3">
    <location>
        <begin position="198"/>
        <end position="307"/>
    </location>
</feature>
<dbReference type="PROSITE" id="PS51471">
    <property type="entry name" value="FE2OG_OXY"/>
    <property type="match status" value="1"/>
</dbReference>
<evidence type="ECO:0000313" key="5">
    <source>
        <dbReference type="Proteomes" id="UP001521222"/>
    </source>
</evidence>
<dbReference type="InterPro" id="IPR050231">
    <property type="entry name" value="Iron_ascorbate_oxido_reductase"/>
</dbReference>
<dbReference type="EMBL" id="JAKIXB020000008">
    <property type="protein sequence ID" value="KAL1605973.1"/>
    <property type="molecule type" value="Genomic_DNA"/>
</dbReference>
<sequence>MPSAVTPEPPAIPRWKRPKHTTERVDWADIKVIDLSTFDSPGGKQKLAEELRDAVHTTGFFSVIGTGLTQQKVDRQYDIGQAYLNLPLEEKGDCAHRCDFANGNYFGYRAAYEKKIMGTDVLDNVESVNIPKFISSNEHEPFHPYLRQFRSEIEDFSRCSLDIALKVFTLFSIILELPEDYFSKQHAYEDPSEGNQSPPELLKMYMIYRPRHVEEDKLVQNTWSRAHTDFGSLTLLWSQDVAGLQLKTPAGQWKYVPPVQNGIVCNVGDTLAFWSAGYLKSTVHRVIRPPEDQAHIHRLGLFYFVRPGNNVDIKPAPSPLLKRLGLVAEDQENAKPVRGLEYVRERVKNYHNHNDYADMKGKTFKVGNLEIEDEAA</sequence>